<dbReference type="EMBL" id="JBIRGQ010000001">
    <property type="protein sequence ID" value="MFH8544564.1"/>
    <property type="molecule type" value="Genomic_DNA"/>
</dbReference>
<evidence type="ECO:0000256" key="1">
    <source>
        <dbReference type="ARBA" id="ARBA00006484"/>
    </source>
</evidence>
<reference evidence="3 4" key="1">
    <citation type="submission" date="2024-10" db="EMBL/GenBank/DDBJ databases">
        <title>The Natural Products Discovery Center: Release of the First 8490 Sequenced Strains for Exploring Actinobacteria Biosynthetic Diversity.</title>
        <authorList>
            <person name="Kalkreuter E."/>
            <person name="Kautsar S.A."/>
            <person name="Yang D."/>
            <person name="Bader C.D."/>
            <person name="Teijaro C.N."/>
            <person name="Fluegel L."/>
            <person name="Davis C.M."/>
            <person name="Simpson J.R."/>
            <person name="Lauterbach L."/>
            <person name="Steele A.D."/>
            <person name="Gui C."/>
            <person name="Meng S."/>
            <person name="Li G."/>
            <person name="Viehrig K."/>
            <person name="Ye F."/>
            <person name="Su P."/>
            <person name="Kiefer A.F."/>
            <person name="Nichols A."/>
            <person name="Cepeda A.J."/>
            <person name="Yan W."/>
            <person name="Fan B."/>
            <person name="Jiang Y."/>
            <person name="Adhikari A."/>
            <person name="Zheng C.-J."/>
            <person name="Schuster L."/>
            <person name="Cowan T.M."/>
            <person name="Smanski M.J."/>
            <person name="Chevrette M.G."/>
            <person name="De Carvalho L.P.S."/>
            <person name="Shen B."/>
        </authorList>
    </citation>
    <scope>NUCLEOTIDE SEQUENCE [LARGE SCALE GENOMIC DNA]</scope>
    <source>
        <strain evidence="3 4">NPDC017990</strain>
    </source>
</reference>
<dbReference type="InterPro" id="IPR002347">
    <property type="entry name" value="SDR_fam"/>
</dbReference>
<dbReference type="PANTHER" id="PTHR42760:SF133">
    <property type="entry name" value="3-OXOACYL-[ACYL-CARRIER-PROTEIN] REDUCTASE"/>
    <property type="match status" value="1"/>
</dbReference>
<evidence type="ECO:0000256" key="2">
    <source>
        <dbReference type="ARBA" id="ARBA00023002"/>
    </source>
</evidence>
<comment type="similarity">
    <text evidence="1">Belongs to the short-chain dehydrogenases/reductases (SDR) family.</text>
</comment>
<dbReference type="Gene3D" id="3.40.50.720">
    <property type="entry name" value="NAD(P)-binding Rossmann-like Domain"/>
    <property type="match status" value="1"/>
</dbReference>
<accession>A0ABW7QJ80</accession>
<protein>
    <submittedName>
        <fullName evidence="3">SDR family NAD(P)-dependent oxidoreductase</fullName>
        <ecNumber evidence="3">1.1.1.-</ecNumber>
    </submittedName>
</protein>
<proteinExistence type="inferred from homology"/>
<dbReference type="EC" id="1.1.1.-" evidence="3"/>
<dbReference type="SUPFAM" id="SSF51735">
    <property type="entry name" value="NAD(P)-binding Rossmann-fold domains"/>
    <property type="match status" value="1"/>
</dbReference>
<gene>
    <name evidence="3" type="ORF">ACH4F9_06070</name>
</gene>
<dbReference type="PANTHER" id="PTHR42760">
    <property type="entry name" value="SHORT-CHAIN DEHYDROGENASES/REDUCTASES FAMILY MEMBER"/>
    <property type="match status" value="1"/>
</dbReference>
<evidence type="ECO:0000313" key="3">
    <source>
        <dbReference type="EMBL" id="MFH8544564.1"/>
    </source>
</evidence>
<dbReference type="GO" id="GO:0016491">
    <property type="term" value="F:oxidoreductase activity"/>
    <property type="evidence" value="ECO:0007669"/>
    <property type="project" value="UniProtKB-KW"/>
</dbReference>
<dbReference type="RefSeq" id="WP_397708437.1">
    <property type="nucleotide sequence ID" value="NZ_JBIRGN010000001.1"/>
</dbReference>
<keyword evidence="2 3" id="KW-0560">Oxidoreductase</keyword>
<comment type="caution">
    <text evidence="3">The sequence shown here is derived from an EMBL/GenBank/DDBJ whole genome shotgun (WGS) entry which is preliminary data.</text>
</comment>
<sequence length="250" mass="24741">MRRLEGKVTLVPGSGRALGRAAALRFAAEGALVVGGDSDHALALETQRLIGRAGGIALNPVELDAADPDSVRVWAEEAVAAFGGIDVLFAHAGAVPCGHIEEQSFADYTAAVRAQLDPVWLCAKAAWPHLTLGAGCIVTVGSAAAVAGSPDRGLGAHAAAAGGIVALSRQLAAEGAPGGIRVNCISPGGIDPDGTDPAATAGAAERAPLGRAGQPDDVLNAAVFLASGEASYITGAHLVVDGGWSAVRPG</sequence>
<dbReference type="Proteomes" id="UP001610818">
    <property type="component" value="Unassembled WGS sequence"/>
</dbReference>
<dbReference type="PRINTS" id="PR00081">
    <property type="entry name" value="GDHRDH"/>
</dbReference>
<name>A0ABW7QJ80_9ACTN</name>
<keyword evidence="4" id="KW-1185">Reference proteome</keyword>
<organism evidence="3 4">
    <name type="scientific">Streptomyces longisporoflavus</name>
    <dbReference type="NCBI Taxonomy" id="28044"/>
    <lineage>
        <taxon>Bacteria</taxon>
        <taxon>Bacillati</taxon>
        <taxon>Actinomycetota</taxon>
        <taxon>Actinomycetes</taxon>
        <taxon>Kitasatosporales</taxon>
        <taxon>Streptomycetaceae</taxon>
        <taxon>Streptomyces</taxon>
    </lineage>
</organism>
<dbReference type="CDD" id="cd05233">
    <property type="entry name" value="SDR_c"/>
    <property type="match status" value="1"/>
</dbReference>
<dbReference type="Pfam" id="PF13561">
    <property type="entry name" value="adh_short_C2"/>
    <property type="match status" value="1"/>
</dbReference>
<dbReference type="InterPro" id="IPR036291">
    <property type="entry name" value="NAD(P)-bd_dom_sf"/>
</dbReference>
<evidence type="ECO:0000313" key="4">
    <source>
        <dbReference type="Proteomes" id="UP001610818"/>
    </source>
</evidence>